<reference evidence="3" key="1">
    <citation type="journal article" date="2010" name="Genome Res.">
        <title>Population genomic sequencing of Coccidioides fungi reveals recent hybridization and transposon control.</title>
        <authorList>
            <person name="Neafsey D.E."/>
            <person name="Barker B.M."/>
            <person name="Sharpton T.J."/>
            <person name="Stajich J.E."/>
            <person name="Park D.J."/>
            <person name="Whiston E."/>
            <person name="Hung C.-Y."/>
            <person name="McMahan C."/>
            <person name="White J."/>
            <person name="Sykes S."/>
            <person name="Heiman D."/>
            <person name="Young S."/>
            <person name="Zeng Q."/>
            <person name="Abouelleil A."/>
            <person name="Aftuck L."/>
            <person name="Bessette D."/>
            <person name="Brown A."/>
            <person name="FitzGerald M."/>
            <person name="Lui A."/>
            <person name="Macdonald J.P."/>
            <person name="Priest M."/>
            <person name="Orbach M.J."/>
            <person name="Galgiani J.N."/>
            <person name="Kirkland T.N."/>
            <person name="Cole G.T."/>
            <person name="Birren B.W."/>
            <person name="Henn M.R."/>
            <person name="Taylor J.W."/>
            <person name="Rounsley S.D."/>
        </authorList>
    </citation>
    <scope>NUCLEOTIDE SEQUENCE [LARGE SCALE GENOMIC DNA]</scope>
    <source>
        <strain evidence="3">H538.4</strain>
    </source>
</reference>
<evidence type="ECO:0000313" key="3">
    <source>
        <dbReference type="Proteomes" id="UP000054563"/>
    </source>
</evidence>
<proteinExistence type="predicted"/>
<name>A0A0J8RPW3_COCIT</name>
<dbReference type="VEuPathDB" id="FungiDB:CIHG_04807"/>
<dbReference type="EMBL" id="DS016995">
    <property type="protein sequence ID" value="KMU86867.1"/>
    <property type="molecule type" value="Genomic_DNA"/>
</dbReference>
<dbReference type="Proteomes" id="UP000054563">
    <property type="component" value="Unassembled WGS sequence"/>
</dbReference>
<feature type="region of interest" description="Disordered" evidence="1">
    <location>
        <begin position="1"/>
        <end position="33"/>
    </location>
</feature>
<gene>
    <name evidence="2" type="ORF">CIHG_04807</name>
</gene>
<evidence type="ECO:0000313" key="2">
    <source>
        <dbReference type="EMBL" id="KMU86867.1"/>
    </source>
</evidence>
<organism evidence="2 3">
    <name type="scientific">Coccidioides immitis H538.4</name>
    <dbReference type="NCBI Taxonomy" id="396776"/>
    <lineage>
        <taxon>Eukaryota</taxon>
        <taxon>Fungi</taxon>
        <taxon>Dikarya</taxon>
        <taxon>Ascomycota</taxon>
        <taxon>Pezizomycotina</taxon>
        <taxon>Eurotiomycetes</taxon>
        <taxon>Eurotiomycetidae</taxon>
        <taxon>Onygenales</taxon>
        <taxon>Onygenaceae</taxon>
        <taxon>Coccidioides</taxon>
    </lineage>
</organism>
<feature type="compositionally biased region" description="Basic and acidic residues" evidence="1">
    <location>
        <begin position="17"/>
        <end position="28"/>
    </location>
</feature>
<dbReference type="AlphaFoldDB" id="A0A0J8RPW3"/>
<protein>
    <submittedName>
        <fullName evidence="2">Uncharacterized protein</fullName>
    </submittedName>
</protein>
<accession>A0A0J8RPW3</accession>
<evidence type="ECO:0000256" key="1">
    <source>
        <dbReference type="SAM" id="MobiDB-lite"/>
    </source>
</evidence>
<sequence length="83" mass="9250">MPPQRVKSRNSNPGCHENPKGREGKGDMSHAATMPMVLQQHNALPLWEVKNVSAGRLRLRMLEIYGGEHAIKAVAASRIYFGR</sequence>